<proteinExistence type="predicted"/>
<evidence type="ECO:0000256" key="3">
    <source>
        <dbReference type="ARBA" id="ARBA00022729"/>
    </source>
</evidence>
<accession>A0A9Q0TAY4</accession>
<evidence type="ECO:0000256" key="4">
    <source>
        <dbReference type="ARBA" id="ARBA00023180"/>
    </source>
</evidence>
<dbReference type="AlphaFoldDB" id="A0A9Q0TAY4"/>
<feature type="chain" id="PRO_5040124014" description="non-specific serine/threonine protein kinase" evidence="7">
    <location>
        <begin position="26"/>
        <end position="254"/>
    </location>
</feature>
<keyword evidence="10" id="KW-0808">Transferase</keyword>
<evidence type="ECO:0000313" key="10">
    <source>
        <dbReference type="EMBL" id="KAJ6707477.1"/>
    </source>
</evidence>
<comment type="catalytic activity">
    <reaction evidence="6">
        <text>L-seryl-[protein] + ATP = O-phospho-L-seryl-[protein] + ADP + H(+)</text>
        <dbReference type="Rhea" id="RHEA:17989"/>
        <dbReference type="Rhea" id="RHEA-COMP:9863"/>
        <dbReference type="Rhea" id="RHEA-COMP:11604"/>
        <dbReference type="ChEBI" id="CHEBI:15378"/>
        <dbReference type="ChEBI" id="CHEBI:29999"/>
        <dbReference type="ChEBI" id="CHEBI:30616"/>
        <dbReference type="ChEBI" id="CHEBI:83421"/>
        <dbReference type="ChEBI" id="CHEBI:456216"/>
        <dbReference type="EC" id="2.7.11.1"/>
    </reaction>
</comment>
<dbReference type="PANTHER" id="PTHR33138:SF90">
    <property type="entry name" value="WALL-ASSOCIATED RECEPTOR KINASE GALACTURONAN-BINDING DOMAIN-CONTAINING PROTEIN"/>
    <property type="match status" value="1"/>
</dbReference>
<evidence type="ECO:0000259" key="9">
    <source>
        <dbReference type="Pfam" id="PF14380"/>
    </source>
</evidence>
<dbReference type="GO" id="GO:0004674">
    <property type="term" value="F:protein serine/threonine kinase activity"/>
    <property type="evidence" value="ECO:0007669"/>
    <property type="project" value="UniProtKB-EC"/>
</dbReference>
<keyword evidence="3 7" id="KW-0732">Signal</keyword>
<reference evidence="10" key="1">
    <citation type="submission" date="2022-11" db="EMBL/GenBank/DDBJ databases">
        <authorList>
            <person name="Hyden B.L."/>
            <person name="Feng K."/>
            <person name="Yates T."/>
            <person name="Jawdy S."/>
            <person name="Smart L.B."/>
            <person name="Muchero W."/>
        </authorList>
    </citation>
    <scope>NUCLEOTIDE SEQUENCE</scope>
    <source>
        <tissue evidence="10">Shoot tip</tissue>
    </source>
</reference>
<protein>
    <recommendedName>
        <fullName evidence="2">non-specific serine/threonine protein kinase</fullName>
        <ecNumber evidence="2">2.7.11.1</ecNumber>
    </recommendedName>
</protein>
<comment type="catalytic activity">
    <reaction evidence="5">
        <text>L-threonyl-[protein] + ATP = O-phospho-L-threonyl-[protein] + ADP + H(+)</text>
        <dbReference type="Rhea" id="RHEA:46608"/>
        <dbReference type="Rhea" id="RHEA-COMP:11060"/>
        <dbReference type="Rhea" id="RHEA-COMP:11605"/>
        <dbReference type="ChEBI" id="CHEBI:15378"/>
        <dbReference type="ChEBI" id="CHEBI:30013"/>
        <dbReference type="ChEBI" id="CHEBI:30616"/>
        <dbReference type="ChEBI" id="CHEBI:61977"/>
        <dbReference type="ChEBI" id="CHEBI:456216"/>
        <dbReference type="EC" id="2.7.11.1"/>
    </reaction>
</comment>
<dbReference type="EMBL" id="JAPFFL010000008">
    <property type="protein sequence ID" value="KAJ6707477.1"/>
    <property type="molecule type" value="Genomic_DNA"/>
</dbReference>
<sequence>MHPLSTASATSFLFTLLLFFHLTASFPSNGASNLSNCNQNFSCGDLTNITYPFTGGLRPSHCGPPEFHLGCSDNLMTTTLTVNSRPYRVTQVNQTSQTLRLSLLGLYDDSPCIYPFNTTTFDNSSFSLVPDHSTLSLFYGCKNLDDADMANFKFSCPSPAYSEGFFMIGDPVPGPPSMEKCQTSFQVPFLRSGAQQLRDKGSSLLVEVLKEGFDVSYRNPYSADCQKCYKHSGGQCGFDGKPICICNDQLCHGK</sequence>
<reference evidence="10" key="2">
    <citation type="journal article" date="2023" name="Int. J. Mol. Sci.">
        <title>De Novo Assembly and Annotation of 11 Diverse Shrub Willow (Salix) Genomes Reveals Novel Gene Organization in Sex-Linked Regions.</title>
        <authorList>
            <person name="Hyden B."/>
            <person name="Feng K."/>
            <person name="Yates T.B."/>
            <person name="Jawdy S."/>
            <person name="Cereghino C."/>
            <person name="Smart L.B."/>
            <person name="Muchero W."/>
        </authorList>
    </citation>
    <scope>NUCLEOTIDE SEQUENCE [LARGE SCALE GENOMIC DNA]</scope>
    <source>
        <tissue evidence="10">Shoot tip</tissue>
    </source>
</reference>
<evidence type="ECO:0000256" key="7">
    <source>
        <dbReference type="SAM" id="SignalP"/>
    </source>
</evidence>
<dbReference type="GO" id="GO:0030247">
    <property type="term" value="F:polysaccharide binding"/>
    <property type="evidence" value="ECO:0007669"/>
    <property type="project" value="InterPro"/>
</dbReference>
<evidence type="ECO:0000256" key="6">
    <source>
        <dbReference type="ARBA" id="ARBA00048679"/>
    </source>
</evidence>
<dbReference type="EC" id="2.7.11.1" evidence="2"/>
<dbReference type="InterPro" id="IPR025287">
    <property type="entry name" value="WAK_GUB"/>
</dbReference>
<evidence type="ECO:0000313" key="11">
    <source>
        <dbReference type="Proteomes" id="UP001151529"/>
    </source>
</evidence>
<dbReference type="GO" id="GO:0016020">
    <property type="term" value="C:membrane"/>
    <property type="evidence" value="ECO:0007669"/>
    <property type="project" value="UniProtKB-SubCell"/>
</dbReference>
<dbReference type="Pfam" id="PF13947">
    <property type="entry name" value="GUB_WAK_bind"/>
    <property type="match status" value="1"/>
</dbReference>
<dbReference type="PANTHER" id="PTHR33138">
    <property type="entry name" value="OS01G0690200 PROTEIN"/>
    <property type="match status" value="1"/>
</dbReference>
<dbReference type="Proteomes" id="UP001151529">
    <property type="component" value="Chromosome 4"/>
</dbReference>
<comment type="caution">
    <text evidence="10">The sequence shown here is derived from an EMBL/GenBank/DDBJ whole genome shotgun (WGS) entry which is preliminary data.</text>
</comment>
<evidence type="ECO:0000259" key="8">
    <source>
        <dbReference type="Pfam" id="PF13947"/>
    </source>
</evidence>
<dbReference type="InterPro" id="IPR032872">
    <property type="entry name" value="WAK_assoc_C"/>
</dbReference>
<dbReference type="Pfam" id="PF14380">
    <property type="entry name" value="WAK_assoc"/>
    <property type="match status" value="1"/>
</dbReference>
<evidence type="ECO:0000256" key="1">
    <source>
        <dbReference type="ARBA" id="ARBA00004167"/>
    </source>
</evidence>
<evidence type="ECO:0000256" key="5">
    <source>
        <dbReference type="ARBA" id="ARBA00047899"/>
    </source>
</evidence>
<feature type="domain" description="Wall-associated receptor kinase galacturonan-binding" evidence="8">
    <location>
        <begin position="37"/>
        <end position="101"/>
    </location>
</feature>
<gene>
    <name evidence="10" type="ORF">OIU85_027798</name>
</gene>
<feature type="domain" description="Wall-associated receptor kinase C-terminal" evidence="9">
    <location>
        <begin position="177"/>
        <end position="249"/>
    </location>
</feature>
<organism evidence="10 11">
    <name type="scientific">Salix viminalis</name>
    <name type="common">Common osier</name>
    <name type="synonym">Basket willow</name>
    <dbReference type="NCBI Taxonomy" id="40686"/>
    <lineage>
        <taxon>Eukaryota</taxon>
        <taxon>Viridiplantae</taxon>
        <taxon>Streptophyta</taxon>
        <taxon>Embryophyta</taxon>
        <taxon>Tracheophyta</taxon>
        <taxon>Spermatophyta</taxon>
        <taxon>Magnoliopsida</taxon>
        <taxon>eudicotyledons</taxon>
        <taxon>Gunneridae</taxon>
        <taxon>Pentapetalae</taxon>
        <taxon>rosids</taxon>
        <taxon>fabids</taxon>
        <taxon>Malpighiales</taxon>
        <taxon>Salicaceae</taxon>
        <taxon>Saliceae</taxon>
        <taxon>Salix</taxon>
    </lineage>
</organism>
<keyword evidence="11" id="KW-1185">Reference proteome</keyword>
<evidence type="ECO:0000256" key="2">
    <source>
        <dbReference type="ARBA" id="ARBA00012513"/>
    </source>
</evidence>
<keyword evidence="4" id="KW-0325">Glycoprotein</keyword>
<dbReference type="OrthoDB" id="1631388at2759"/>
<feature type="signal peptide" evidence="7">
    <location>
        <begin position="1"/>
        <end position="25"/>
    </location>
</feature>
<keyword evidence="10" id="KW-0418">Kinase</keyword>
<name>A0A9Q0TAY4_SALVM</name>
<comment type="subcellular location">
    <subcellularLocation>
        <location evidence="1">Membrane</location>
        <topology evidence="1">Single-pass membrane protein</topology>
    </subcellularLocation>
</comment>